<evidence type="ECO:0008006" key="4">
    <source>
        <dbReference type="Google" id="ProtNLM"/>
    </source>
</evidence>
<proteinExistence type="predicted"/>
<dbReference type="Proteomes" id="UP000255233">
    <property type="component" value="Unassembled WGS sequence"/>
</dbReference>
<protein>
    <recommendedName>
        <fullName evidence="4">ABC-2 family transporter protein</fullName>
    </recommendedName>
</protein>
<accession>A0A379MRN4</accession>
<reference evidence="2 3" key="1">
    <citation type="submission" date="2018-06" db="EMBL/GenBank/DDBJ databases">
        <authorList>
            <consortium name="Pathogen Informatics"/>
            <person name="Doyle S."/>
        </authorList>
    </citation>
    <scope>NUCLEOTIDE SEQUENCE [LARGE SCALE GENOMIC DNA]</scope>
    <source>
        <strain evidence="2 3">NCTC11190</strain>
    </source>
</reference>
<evidence type="ECO:0000313" key="3">
    <source>
        <dbReference type="Proteomes" id="UP000255233"/>
    </source>
</evidence>
<feature type="transmembrane region" description="Helical" evidence="1">
    <location>
        <begin position="15"/>
        <end position="36"/>
    </location>
</feature>
<keyword evidence="1" id="KW-1133">Transmembrane helix</keyword>
<feature type="transmembrane region" description="Helical" evidence="1">
    <location>
        <begin position="144"/>
        <end position="162"/>
    </location>
</feature>
<feature type="transmembrane region" description="Helical" evidence="1">
    <location>
        <begin position="100"/>
        <end position="132"/>
    </location>
</feature>
<feature type="transmembrane region" description="Helical" evidence="1">
    <location>
        <begin position="194"/>
        <end position="215"/>
    </location>
</feature>
<evidence type="ECO:0000256" key="1">
    <source>
        <dbReference type="SAM" id="Phobius"/>
    </source>
</evidence>
<dbReference type="STRING" id="880526.GCA_000427365_00957"/>
<dbReference type="OrthoDB" id="5764958at2"/>
<gene>
    <name evidence="2" type="ORF">NCTC11190_00488</name>
</gene>
<keyword evidence="1" id="KW-0472">Membrane</keyword>
<name>A0A379MRN4_9BACT</name>
<feature type="transmembrane region" description="Helical" evidence="1">
    <location>
        <begin position="56"/>
        <end position="79"/>
    </location>
</feature>
<sequence>MEKAIFYKEWIKTRWYFLLSTLLLAAFTGYCLLNVSRIIEFKGAVHLWEVMLERDAVFVDLLTYLPLLAGLLMAVFQFVPEMQQSRLKLTLHLPYPHYRMVASMLLYGTLALCVTYLVSLALIGICFDALVARELFARVVLTALPWYAAGLAAYFLTAWVCLEPTWKRRILNMLVGAGVLRIFFLAPAPEAYNAFLPGLTLFTLLLSLLGMLSVYRFKTGEQD</sequence>
<dbReference type="AlphaFoldDB" id="A0A379MRN4"/>
<dbReference type="EMBL" id="UGVL01000001">
    <property type="protein sequence ID" value="SUE33282.1"/>
    <property type="molecule type" value="Genomic_DNA"/>
</dbReference>
<organism evidence="2 3">
    <name type="scientific">Rikenella microfusus</name>
    <dbReference type="NCBI Taxonomy" id="28139"/>
    <lineage>
        <taxon>Bacteria</taxon>
        <taxon>Pseudomonadati</taxon>
        <taxon>Bacteroidota</taxon>
        <taxon>Bacteroidia</taxon>
        <taxon>Bacteroidales</taxon>
        <taxon>Rikenellaceae</taxon>
        <taxon>Rikenella</taxon>
    </lineage>
</organism>
<evidence type="ECO:0000313" key="2">
    <source>
        <dbReference type="EMBL" id="SUE33282.1"/>
    </source>
</evidence>
<feature type="transmembrane region" description="Helical" evidence="1">
    <location>
        <begin position="169"/>
        <end position="188"/>
    </location>
</feature>
<dbReference type="RefSeq" id="WP_027290710.1">
    <property type="nucleotide sequence ID" value="NZ_CAUBYG010000033.1"/>
</dbReference>
<keyword evidence="3" id="KW-1185">Reference proteome</keyword>
<keyword evidence="1" id="KW-0812">Transmembrane</keyword>